<dbReference type="PANTHER" id="PTHR36923:SF3">
    <property type="entry name" value="FERREDOXIN"/>
    <property type="match status" value="1"/>
</dbReference>
<evidence type="ECO:0000313" key="10">
    <source>
        <dbReference type="Proteomes" id="UP000050867"/>
    </source>
</evidence>
<comment type="caution">
    <text evidence="9">The sequence shown here is derived from an EMBL/GenBank/DDBJ whole genome shotgun (WGS) entry which is preliminary data.</text>
</comment>
<dbReference type="GO" id="GO:0051538">
    <property type="term" value="F:3 iron, 4 sulfur cluster binding"/>
    <property type="evidence" value="ECO:0007669"/>
    <property type="project" value="UniProtKB-KW"/>
</dbReference>
<organism evidence="9 10">
    <name type="scientific">Wenjunlia vitaminophila</name>
    <name type="common">Streptomyces vitaminophilus</name>
    <dbReference type="NCBI Taxonomy" id="76728"/>
    <lineage>
        <taxon>Bacteria</taxon>
        <taxon>Bacillati</taxon>
        <taxon>Actinomycetota</taxon>
        <taxon>Actinomycetes</taxon>
        <taxon>Kitasatosporales</taxon>
        <taxon>Streptomycetaceae</taxon>
        <taxon>Wenjunlia</taxon>
    </lineage>
</organism>
<evidence type="ECO:0000313" key="9">
    <source>
        <dbReference type="EMBL" id="KRV49158.1"/>
    </source>
</evidence>
<dbReference type="STRING" id="76728.AQ490_21355"/>
<keyword evidence="10" id="KW-1185">Reference proteome</keyword>
<keyword evidence="3" id="KW-0479">Metal-binding</keyword>
<dbReference type="GO" id="GO:0046872">
    <property type="term" value="F:metal ion binding"/>
    <property type="evidence" value="ECO:0007669"/>
    <property type="project" value="UniProtKB-KW"/>
</dbReference>
<keyword evidence="6" id="KW-0411">Iron-sulfur</keyword>
<dbReference type="InterPro" id="IPR010693">
    <property type="entry name" value="Divergent_4Fe-4S_mono-cluster"/>
</dbReference>
<keyword evidence="7" id="KW-0003">3Fe-4S</keyword>
<dbReference type="Gene3D" id="3.30.70.20">
    <property type="match status" value="1"/>
</dbReference>
<proteinExistence type="predicted"/>
<accession>A0A0T6LSY7</accession>
<reference evidence="9 10" key="1">
    <citation type="submission" date="2015-10" db="EMBL/GenBank/DDBJ databases">
        <title>Draft genome sequence of pyrrolomycin-producing Streptomyces vitaminophilus.</title>
        <authorList>
            <person name="Graham D.E."/>
            <person name="Mahan K.M."/>
            <person name="Klingeman D.M."/>
            <person name="Hettich R.L."/>
            <person name="Parry R.J."/>
        </authorList>
    </citation>
    <scope>NUCLEOTIDE SEQUENCE [LARGE SCALE GENOMIC DNA]</scope>
    <source>
        <strain evidence="9 10">ATCC 31673</strain>
    </source>
</reference>
<dbReference type="SUPFAM" id="SSF54862">
    <property type="entry name" value="4Fe-4S ferredoxins"/>
    <property type="match status" value="1"/>
</dbReference>
<evidence type="ECO:0000256" key="4">
    <source>
        <dbReference type="ARBA" id="ARBA00022982"/>
    </source>
</evidence>
<dbReference type="Pfam" id="PF06902">
    <property type="entry name" value="Fer4_19"/>
    <property type="match status" value="1"/>
</dbReference>
<dbReference type="EMBL" id="LLZU01000014">
    <property type="protein sequence ID" value="KRV49158.1"/>
    <property type="molecule type" value="Genomic_DNA"/>
</dbReference>
<dbReference type="Proteomes" id="UP000050867">
    <property type="component" value="Unassembled WGS sequence"/>
</dbReference>
<evidence type="ECO:0000256" key="7">
    <source>
        <dbReference type="ARBA" id="ARBA00023291"/>
    </source>
</evidence>
<evidence type="ECO:0000256" key="5">
    <source>
        <dbReference type="ARBA" id="ARBA00023004"/>
    </source>
</evidence>
<protein>
    <submittedName>
        <fullName evidence="9">Ferredoxin</fullName>
    </submittedName>
</protein>
<evidence type="ECO:0000259" key="8">
    <source>
        <dbReference type="Pfam" id="PF06902"/>
    </source>
</evidence>
<keyword evidence="5" id="KW-0408">Iron</keyword>
<evidence type="ECO:0000256" key="1">
    <source>
        <dbReference type="ARBA" id="ARBA00001927"/>
    </source>
</evidence>
<dbReference type="InterPro" id="IPR051269">
    <property type="entry name" value="Fe-S_cluster_ET"/>
</dbReference>
<evidence type="ECO:0000256" key="3">
    <source>
        <dbReference type="ARBA" id="ARBA00022723"/>
    </source>
</evidence>
<evidence type="ECO:0000256" key="6">
    <source>
        <dbReference type="ARBA" id="ARBA00023014"/>
    </source>
</evidence>
<feature type="domain" description="Divergent 4Fe-4S mono-cluster" evidence="8">
    <location>
        <begin position="1"/>
        <end position="65"/>
    </location>
</feature>
<dbReference type="RefSeq" id="WP_018385941.1">
    <property type="nucleotide sequence ID" value="NZ_LLZU01000014.1"/>
</dbReference>
<comment type="cofactor">
    <cofactor evidence="1">
        <name>[3Fe-4S] cluster</name>
        <dbReference type="ChEBI" id="CHEBI:21137"/>
    </cofactor>
</comment>
<gene>
    <name evidence="9" type="ORF">AQ490_21355</name>
</gene>
<dbReference type="eggNOG" id="COG1141">
    <property type="taxonomic scope" value="Bacteria"/>
</dbReference>
<dbReference type="PANTHER" id="PTHR36923">
    <property type="entry name" value="FERREDOXIN"/>
    <property type="match status" value="1"/>
</dbReference>
<evidence type="ECO:0000256" key="2">
    <source>
        <dbReference type="ARBA" id="ARBA00022448"/>
    </source>
</evidence>
<keyword evidence="2" id="KW-0813">Transport</keyword>
<keyword evidence="4" id="KW-0249">Electron transport</keyword>
<dbReference type="AlphaFoldDB" id="A0A0T6LSY7"/>
<name>A0A0T6LSY7_WENVI</name>
<sequence length="65" mass="6761">MRVEADTEVCVGSGMCALTASHLFDQSDEDGSVILLDPEPSAPDAQRAVREAVGRCPSGALSLVE</sequence>
<dbReference type="OrthoDB" id="9803319at2"/>